<dbReference type="Proteomes" id="UP000299102">
    <property type="component" value="Unassembled WGS sequence"/>
</dbReference>
<name>A0A4C1X758_EUMVA</name>
<feature type="compositionally biased region" description="Polar residues" evidence="1">
    <location>
        <begin position="15"/>
        <end position="29"/>
    </location>
</feature>
<evidence type="ECO:0000313" key="3">
    <source>
        <dbReference type="Proteomes" id="UP000299102"/>
    </source>
</evidence>
<comment type="caution">
    <text evidence="2">The sequence shown here is derived from an EMBL/GenBank/DDBJ whole genome shotgun (WGS) entry which is preliminary data.</text>
</comment>
<proteinExistence type="predicted"/>
<keyword evidence="3" id="KW-1185">Reference proteome</keyword>
<accession>A0A4C1X758</accession>
<evidence type="ECO:0000256" key="1">
    <source>
        <dbReference type="SAM" id="MobiDB-lite"/>
    </source>
</evidence>
<gene>
    <name evidence="2" type="ORF">EVAR_86346_1</name>
</gene>
<reference evidence="2 3" key="1">
    <citation type="journal article" date="2019" name="Commun. Biol.">
        <title>The bagworm genome reveals a unique fibroin gene that provides high tensile strength.</title>
        <authorList>
            <person name="Kono N."/>
            <person name="Nakamura H."/>
            <person name="Ohtoshi R."/>
            <person name="Tomita M."/>
            <person name="Numata K."/>
            <person name="Arakawa K."/>
        </authorList>
    </citation>
    <scope>NUCLEOTIDE SEQUENCE [LARGE SCALE GENOMIC DNA]</scope>
</reference>
<protein>
    <submittedName>
        <fullName evidence="2">Uncharacterized protein</fullName>
    </submittedName>
</protein>
<sequence>MNFGESGSLMEDCNRGQQASSVTRSNRCSSMRRLPTGERKINLGTGLWTTEIVKIKFFFDRRGRLENTHEATDKESPADISMFINIYSVSSKTLTSGCVGSLR</sequence>
<organism evidence="2 3">
    <name type="scientific">Eumeta variegata</name>
    <name type="common">Bagworm moth</name>
    <name type="synonym">Eumeta japonica</name>
    <dbReference type="NCBI Taxonomy" id="151549"/>
    <lineage>
        <taxon>Eukaryota</taxon>
        <taxon>Metazoa</taxon>
        <taxon>Ecdysozoa</taxon>
        <taxon>Arthropoda</taxon>
        <taxon>Hexapoda</taxon>
        <taxon>Insecta</taxon>
        <taxon>Pterygota</taxon>
        <taxon>Neoptera</taxon>
        <taxon>Endopterygota</taxon>
        <taxon>Lepidoptera</taxon>
        <taxon>Glossata</taxon>
        <taxon>Ditrysia</taxon>
        <taxon>Tineoidea</taxon>
        <taxon>Psychidae</taxon>
        <taxon>Oiketicinae</taxon>
        <taxon>Eumeta</taxon>
    </lineage>
</organism>
<dbReference type="EMBL" id="BGZK01000728">
    <property type="protein sequence ID" value="GBP58184.1"/>
    <property type="molecule type" value="Genomic_DNA"/>
</dbReference>
<evidence type="ECO:0000313" key="2">
    <source>
        <dbReference type="EMBL" id="GBP58184.1"/>
    </source>
</evidence>
<feature type="region of interest" description="Disordered" evidence="1">
    <location>
        <begin position="1"/>
        <end position="33"/>
    </location>
</feature>
<dbReference type="AlphaFoldDB" id="A0A4C1X758"/>